<dbReference type="PROSITE" id="PS51318">
    <property type="entry name" value="TAT"/>
    <property type="match status" value="1"/>
</dbReference>
<feature type="chain" id="PRO_5032503804" evidence="1">
    <location>
        <begin position="30"/>
        <end position="120"/>
    </location>
</feature>
<dbReference type="RefSeq" id="WP_170197041.1">
    <property type="nucleotide sequence ID" value="NZ_JABBNB010000037.1"/>
</dbReference>
<dbReference type="AlphaFoldDB" id="A0A848L244"/>
<keyword evidence="3" id="KW-1185">Reference proteome</keyword>
<reference evidence="2 3" key="1">
    <citation type="submission" date="2020-04" db="EMBL/GenBank/DDBJ databases">
        <title>Gordonia sp. nov. TBRC 11910.</title>
        <authorList>
            <person name="Suriyachadkun C."/>
        </authorList>
    </citation>
    <scope>NUCLEOTIDE SEQUENCE [LARGE SCALE GENOMIC DNA]</scope>
    <source>
        <strain evidence="2 3">TBRC 11910</strain>
    </source>
</reference>
<evidence type="ECO:0000313" key="2">
    <source>
        <dbReference type="EMBL" id="NMO04537.1"/>
    </source>
</evidence>
<accession>A0A848L244</accession>
<dbReference type="Proteomes" id="UP000550729">
    <property type="component" value="Unassembled WGS sequence"/>
</dbReference>
<feature type="signal peptide" evidence="1">
    <location>
        <begin position="1"/>
        <end position="29"/>
    </location>
</feature>
<dbReference type="EMBL" id="JABBNB010000037">
    <property type="protein sequence ID" value="NMO04537.1"/>
    <property type="molecule type" value="Genomic_DNA"/>
</dbReference>
<gene>
    <name evidence="2" type="ORF">HH308_25280</name>
</gene>
<keyword evidence="1" id="KW-0732">Signal</keyword>
<comment type="caution">
    <text evidence="2">The sequence shown here is derived from an EMBL/GenBank/DDBJ whole genome shotgun (WGS) entry which is preliminary data.</text>
</comment>
<sequence length="120" mass="12739">MTTRSRLAAGAAVVAAAAATTLLAAPASAAPAAYCAAGSSQVHSVSTATAVVRICQFPSGAFQYRGTLRETGHTGVFAASYERVRGYYVARNRGYYYLVWRNAVEVRDPGYNFVSYESAQ</sequence>
<dbReference type="InterPro" id="IPR006311">
    <property type="entry name" value="TAT_signal"/>
</dbReference>
<organism evidence="2 3">
    <name type="scientific">Gordonia asplenii</name>
    <dbReference type="NCBI Taxonomy" id="2725283"/>
    <lineage>
        <taxon>Bacteria</taxon>
        <taxon>Bacillati</taxon>
        <taxon>Actinomycetota</taxon>
        <taxon>Actinomycetes</taxon>
        <taxon>Mycobacteriales</taxon>
        <taxon>Gordoniaceae</taxon>
        <taxon>Gordonia</taxon>
    </lineage>
</organism>
<name>A0A848L244_9ACTN</name>
<proteinExistence type="predicted"/>
<evidence type="ECO:0000256" key="1">
    <source>
        <dbReference type="SAM" id="SignalP"/>
    </source>
</evidence>
<protein>
    <submittedName>
        <fullName evidence="2">Uncharacterized protein</fullName>
    </submittedName>
</protein>
<evidence type="ECO:0000313" key="3">
    <source>
        <dbReference type="Proteomes" id="UP000550729"/>
    </source>
</evidence>